<dbReference type="Proteomes" id="UP000783871">
    <property type="component" value="Unassembled WGS sequence"/>
</dbReference>
<protein>
    <submittedName>
        <fullName evidence="2">Uncharacterized protein</fullName>
    </submittedName>
</protein>
<keyword evidence="1" id="KW-0812">Transmembrane</keyword>
<accession>A0ABX0ZDI6</accession>
<keyword evidence="3" id="KW-1185">Reference proteome</keyword>
<feature type="transmembrane region" description="Helical" evidence="1">
    <location>
        <begin position="40"/>
        <end position="61"/>
    </location>
</feature>
<organism evidence="2 3">
    <name type="scientific">Micromonospora thermarum</name>
    <dbReference type="NCBI Taxonomy" id="2720024"/>
    <lineage>
        <taxon>Bacteria</taxon>
        <taxon>Bacillati</taxon>
        <taxon>Actinomycetota</taxon>
        <taxon>Actinomycetes</taxon>
        <taxon>Micromonosporales</taxon>
        <taxon>Micromonosporaceae</taxon>
        <taxon>Micromonospora</taxon>
    </lineage>
</organism>
<evidence type="ECO:0000313" key="3">
    <source>
        <dbReference type="Proteomes" id="UP000783871"/>
    </source>
</evidence>
<sequence length="71" mass="7756">MAASDRAETRRRWLLWSGVLALAGLVLLVIGLTIADGVAAWVEVVVALLLLLASYGVQYVARRGTLYRDRS</sequence>
<feature type="transmembrane region" description="Helical" evidence="1">
    <location>
        <begin position="12"/>
        <end position="34"/>
    </location>
</feature>
<dbReference type="RefSeq" id="WP_168003386.1">
    <property type="nucleotide sequence ID" value="NZ_JAATEO010000033.1"/>
</dbReference>
<evidence type="ECO:0000256" key="1">
    <source>
        <dbReference type="SAM" id="Phobius"/>
    </source>
</evidence>
<proteinExistence type="predicted"/>
<name>A0ABX0ZDI6_9ACTN</name>
<reference evidence="2 3" key="1">
    <citation type="submission" date="2020-03" db="EMBL/GenBank/DDBJ databases">
        <title>WGS of actinomycetes isolated from Thailand.</title>
        <authorList>
            <person name="Thawai C."/>
        </authorList>
    </citation>
    <scope>NUCLEOTIDE SEQUENCE [LARGE SCALE GENOMIC DNA]</scope>
    <source>
        <strain evidence="2 3">HSS6-12</strain>
    </source>
</reference>
<keyword evidence="1" id="KW-0472">Membrane</keyword>
<gene>
    <name evidence="2" type="ORF">HCJ94_24420</name>
</gene>
<dbReference type="EMBL" id="JAATEO010000033">
    <property type="protein sequence ID" value="NJP35039.1"/>
    <property type="molecule type" value="Genomic_DNA"/>
</dbReference>
<comment type="caution">
    <text evidence="2">The sequence shown here is derived from an EMBL/GenBank/DDBJ whole genome shotgun (WGS) entry which is preliminary data.</text>
</comment>
<evidence type="ECO:0000313" key="2">
    <source>
        <dbReference type="EMBL" id="NJP35039.1"/>
    </source>
</evidence>
<keyword evidence="1" id="KW-1133">Transmembrane helix</keyword>